<gene>
    <name evidence="1" type="ORF">CL176_02635</name>
</gene>
<protein>
    <submittedName>
        <fullName evidence="1">Uncharacterized protein</fullName>
    </submittedName>
</protein>
<accession>A0A347WIV2</accession>
<dbReference type="AlphaFoldDB" id="A0A347WIV2"/>
<keyword evidence="2" id="KW-1185">Reference proteome</keyword>
<evidence type="ECO:0000313" key="1">
    <source>
        <dbReference type="EMBL" id="AXY25009.1"/>
    </source>
</evidence>
<reference evidence="1 2" key="1">
    <citation type="submission" date="2017-09" db="EMBL/GenBank/DDBJ databases">
        <title>Complete genome sequence of Oxytococcus suis strain ZY16052.</title>
        <authorList>
            <person name="Li F."/>
        </authorList>
    </citation>
    <scope>NUCLEOTIDE SEQUENCE [LARGE SCALE GENOMIC DNA]</scope>
    <source>
        <strain evidence="1 2">ZY16052</strain>
    </source>
</reference>
<dbReference type="Proteomes" id="UP000263232">
    <property type="component" value="Chromosome"/>
</dbReference>
<dbReference type="KEGG" id="abae:CL176_02635"/>
<dbReference type="EMBL" id="CP023434">
    <property type="protein sequence ID" value="AXY25009.1"/>
    <property type="molecule type" value="Genomic_DNA"/>
</dbReference>
<dbReference type="OrthoDB" id="1097360at2"/>
<organism evidence="1 2">
    <name type="scientific">Suicoccus acidiformans</name>
    <dbReference type="NCBI Taxonomy" id="2036206"/>
    <lineage>
        <taxon>Bacteria</taxon>
        <taxon>Bacillati</taxon>
        <taxon>Bacillota</taxon>
        <taxon>Bacilli</taxon>
        <taxon>Lactobacillales</taxon>
        <taxon>Aerococcaceae</taxon>
        <taxon>Suicoccus</taxon>
    </lineage>
</organism>
<name>A0A347WIV2_9LACT</name>
<evidence type="ECO:0000313" key="2">
    <source>
        <dbReference type="Proteomes" id="UP000263232"/>
    </source>
</evidence>
<sequence length="75" mass="8674">MSLQTVHSIAVLDFALFPEDEPKGIRTFVCKGSLTNEPLKIFQNYNGIEWTFVSLTNYNISEDAKYKHCWQFLKG</sequence>
<proteinExistence type="predicted"/>